<proteinExistence type="predicted"/>
<sequence>ARQHRTRHRPHRRLRPLRHRGSGGARVAARPYSLGRALGRVAVRAAGRRALRVLASARARPPRAAFGPALPRQHRRAEALGRHRDHLLVRRRLAARGPAARPFRGRGPVHRPHLRAGEVLLRHRLRGPRLRGAPGLPAAGRRAGSGGARPRPADGARRHLPRDGRAAVLHAGGERAVPAVGVQRDRHDQHAGSQARAGSGALLRDRRHGHGLRLLAPGPRPRHGGAGGEGPPGERRPRPRPGPGGGAAARAAPRPLPRRLRPRARPRHHHRPGAARSGAVGQARRCSRARSERLGSGL</sequence>
<keyword evidence="2" id="KW-0808">Transferase</keyword>
<gene>
    <name evidence="2" type="ORF">AVDCRST_MAG08-1191</name>
</gene>
<feature type="compositionally biased region" description="Low complexity" evidence="1">
    <location>
        <begin position="130"/>
        <end position="142"/>
    </location>
</feature>
<feature type="region of interest" description="Disordered" evidence="1">
    <location>
        <begin position="126"/>
        <end position="298"/>
    </location>
</feature>
<feature type="non-terminal residue" evidence="2">
    <location>
        <position position="298"/>
    </location>
</feature>
<feature type="compositionally biased region" description="Basic and acidic residues" evidence="1">
    <location>
        <begin position="151"/>
        <end position="165"/>
    </location>
</feature>
<dbReference type="EMBL" id="CADCTG010000116">
    <property type="protein sequence ID" value="CAA9232465.1"/>
    <property type="molecule type" value="Genomic_DNA"/>
</dbReference>
<accession>A0A6J4HSW2</accession>
<feature type="compositionally biased region" description="Basic residues" evidence="1">
    <location>
        <begin position="256"/>
        <end position="273"/>
    </location>
</feature>
<feature type="non-terminal residue" evidence="2">
    <location>
        <position position="1"/>
    </location>
</feature>
<keyword evidence="2" id="KW-0328">Glycosyltransferase</keyword>
<evidence type="ECO:0000256" key="1">
    <source>
        <dbReference type="SAM" id="MobiDB-lite"/>
    </source>
</evidence>
<feature type="compositionally biased region" description="Basic residues" evidence="1">
    <location>
        <begin position="1"/>
        <end position="21"/>
    </location>
</feature>
<protein>
    <submittedName>
        <fullName evidence="2">5'-methylthioadenosine phosphorylase</fullName>
        <ecNumber evidence="2">2.4.2.28</ecNumber>
    </submittedName>
</protein>
<organism evidence="2">
    <name type="scientific">uncultured Acetobacteraceae bacterium</name>
    <dbReference type="NCBI Taxonomy" id="169975"/>
    <lineage>
        <taxon>Bacteria</taxon>
        <taxon>Pseudomonadati</taxon>
        <taxon>Pseudomonadota</taxon>
        <taxon>Alphaproteobacteria</taxon>
        <taxon>Acetobacterales</taxon>
        <taxon>Acetobacteraceae</taxon>
        <taxon>environmental samples</taxon>
    </lineage>
</organism>
<name>A0A6J4HSW2_9PROT</name>
<evidence type="ECO:0000313" key="2">
    <source>
        <dbReference type="EMBL" id="CAA9232465.1"/>
    </source>
</evidence>
<feature type="region of interest" description="Disordered" evidence="1">
    <location>
        <begin position="1"/>
        <end position="28"/>
    </location>
</feature>
<dbReference type="AlphaFoldDB" id="A0A6J4HSW2"/>
<dbReference type="EC" id="2.4.2.28" evidence="2"/>
<dbReference type="GO" id="GO:0017061">
    <property type="term" value="F:S-methyl-5-thioadenosine phosphorylase activity"/>
    <property type="evidence" value="ECO:0007669"/>
    <property type="project" value="UniProtKB-EC"/>
</dbReference>
<reference evidence="2" key="1">
    <citation type="submission" date="2020-02" db="EMBL/GenBank/DDBJ databases">
        <authorList>
            <person name="Meier V. D."/>
        </authorList>
    </citation>
    <scope>NUCLEOTIDE SEQUENCE</scope>
    <source>
        <strain evidence="2">AVDCRST_MAG08</strain>
    </source>
</reference>
<feature type="compositionally biased region" description="Basic and acidic residues" evidence="1">
    <location>
        <begin position="289"/>
        <end position="298"/>
    </location>
</feature>